<protein>
    <submittedName>
        <fullName evidence="2">Uncharacterized protein</fullName>
    </submittedName>
</protein>
<keyword evidence="3" id="KW-1185">Reference proteome</keyword>
<dbReference type="AlphaFoldDB" id="A0A6G1F6S1"/>
<name>A0A6G1F6S1_9ORYZ</name>
<comment type="caution">
    <text evidence="2">The sequence shown here is derived from an EMBL/GenBank/DDBJ whole genome shotgun (WGS) entry which is preliminary data.</text>
</comment>
<accession>A0A6G1F6S1</accession>
<organism evidence="2 3">
    <name type="scientific">Oryza meyeriana var. granulata</name>
    <dbReference type="NCBI Taxonomy" id="110450"/>
    <lineage>
        <taxon>Eukaryota</taxon>
        <taxon>Viridiplantae</taxon>
        <taxon>Streptophyta</taxon>
        <taxon>Embryophyta</taxon>
        <taxon>Tracheophyta</taxon>
        <taxon>Spermatophyta</taxon>
        <taxon>Magnoliopsida</taxon>
        <taxon>Liliopsida</taxon>
        <taxon>Poales</taxon>
        <taxon>Poaceae</taxon>
        <taxon>BOP clade</taxon>
        <taxon>Oryzoideae</taxon>
        <taxon>Oryzeae</taxon>
        <taxon>Oryzinae</taxon>
        <taxon>Oryza</taxon>
        <taxon>Oryza meyeriana</taxon>
    </lineage>
</organism>
<feature type="non-terminal residue" evidence="2">
    <location>
        <position position="64"/>
    </location>
</feature>
<dbReference type="EMBL" id="SPHZ02000001">
    <property type="protein sequence ID" value="KAF0932617.1"/>
    <property type="molecule type" value="Genomic_DNA"/>
</dbReference>
<evidence type="ECO:0000313" key="3">
    <source>
        <dbReference type="Proteomes" id="UP000479710"/>
    </source>
</evidence>
<sequence>MTSGGHRQVGRREAVHLPRWLSPTAIGAATASANDTNRGKKEQRSSPWRGNGEKTTAMTTASTR</sequence>
<evidence type="ECO:0000313" key="2">
    <source>
        <dbReference type="EMBL" id="KAF0932617.1"/>
    </source>
</evidence>
<dbReference type="Proteomes" id="UP000479710">
    <property type="component" value="Unassembled WGS sequence"/>
</dbReference>
<reference evidence="2 3" key="1">
    <citation type="submission" date="2019-11" db="EMBL/GenBank/DDBJ databases">
        <title>Whole genome sequence of Oryza granulata.</title>
        <authorList>
            <person name="Li W."/>
        </authorList>
    </citation>
    <scope>NUCLEOTIDE SEQUENCE [LARGE SCALE GENOMIC DNA]</scope>
    <source>
        <strain evidence="3">cv. Menghai</strain>
        <tissue evidence="2">Leaf</tissue>
    </source>
</reference>
<feature type="region of interest" description="Disordered" evidence="1">
    <location>
        <begin position="1"/>
        <end position="64"/>
    </location>
</feature>
<evidence type="ECO:0000256" key="1">
    <source>
        <dbReference type="SAM" id="MobiDB-lite"/>
    </source>
</evidence>
<proteinExistence type="predicted"/>
<gene>
    <name evidence="2" type="ORF">E2562_010489</name>
</gene>
<feature type="compositionally biased region" description="Polar residues" evidence="1">
    <location>
        <begin position="45"/>
        <end position="64"/>
    </location>
</feature>